<dbReference type="Proteomes" id="UP000067626">
    <property type="component" value="Chromosome"/>
</dbReference>
<dbReference type="PANTHER" id="PTHR46796:SF13">
    <property type="entry name" value="HTH-TYPE TRANSCRIPTIONAL ACTIVATOR RHAS"/>
    <property type="match status" value="1"/>
</dbReference>
<evidence type="ECO:0000313" key="6">
    <source>
        <dbReference type="Proteomes" id="UP000067626"/>
    </source>
</evidence>
<dbReference type="SUPFAM" id="SSF46689">
    <property type="entry name" value="Homeodomain-like"/>
    <property type="match status" value="2"/>
</dbReference>
<evidence type="ECO:0000256" key="3">
    <source>
        <dbReference type="ARBA" id="ARBA00023163"/>
    </source>
</evidence>
<dbReference type="PATRIC" id="fig|52.7.peg.6752"/>
<dbReference type="KEGG" id="ccro:CMC5_061420"/>
<organism evidence="5 6">
    <name type="scientific">Chondromyces crocatus</name>
    <dbReference type="NCBI Taxonomy" id="52"/>
    <lineage>
        <taxon>Bacteria</taxon>
        <taxon>Pseudomonadati</taxon>
        <taxon>Myxococcota</taxon>
        <taxon>Polyangia</taxon>
        <taxon>Polyangiales</taxon>
        <taxon>Polyangiaceae</taxon>
        <taxon>Chondromyces</taxon>
    </lineage>
</organism>
<dbReference type="GO" id="GO:0003700">
    <property type="term" value="F:DNA-binding transcription factor activity"/>
    <property type="evidence" value="ECO:0007669"/>
    <property type="project" value="InterPro"/>
</dbReference>
<proteinExistence type="predicted"/>
<dbReference type="InterPro" id="IPR032783">
    <property type="entry name" value="AraC_lig"/>
</dbReference>
<accession>A0A0K1ELZ4</accession>
<dbReference type="PROSITE" id="PS01124">
    <property type="entry name" value="HTH_ARAC_FAMILY_2"/>
    <property type="match status" value="1"/>
</dbReference>
<dbReference type="InterPro" id="IPR050204">
    <property type="entry name" value="AraC_XylS_family_regulators"/>
</dbReference>
<name>A0A0K1ELZ4_CHOCO</name>
<dbReference type="EMBL" id="CP012159">
    <property type="protein sequence ID" value="AKT41920.1"/>
    <property type="molecule type" value="Genomic_DNA"/>
</dbReference>
<evidence type="ECO:0000313" key="5">
    <source>
        <dbReference type="EMBL" id="AKT41920.1"/>
    </source>
</evidence>
<dbReference type="AlphaFoldDB" id="A0A0K1ELZ4"/>
<dbReference type="GO" id="GO:0043565">
    <property type="term" value="F:sequence-specific DNA binding"/>
    <property type="evidence" value="ECO:0007669"/>
    <property type="project" value="InterPro"/>
</dbReference>
<keyword evidence="2" id="KW-0238">DNA-binding</keyword>
<dbReference type="STRING" id="52.CMC5_061420"/>
<keyword evidence="1" id="KW-0805">Transcription regulation</keyword>
<dbReference type="Pfam" id="PF12833">
    <property type="entry name" value="HTH_18"/>
    <property type="match status" value="1"/>
</dbReference>
<feature type="domain" description="HTH araC/xylS-type" evidence="4">
    <location>
        <begin position="225"/>
        <end position="323"/>
    </location>
</feature>
<reference evidence="5" key="1">
    <citation type="submission" date="2015-07" db="EMBL/GenBank/DDBJ databases">
        <title>Genome analysis of myxobacterium Chondromyces crocatus Cm c5 reveals a high potential for natural compound synthesis and the genetic basis for the loss of fruiting body formation.</title>
        <authorList>
            <person name="Zaburannyi N."/>
            <person name="Bunk B."/>
            <person name="Maier J."/>
            <person name="Overmann J."/>
            <person name="Mueller R."/>
        </authorList>
    </citation>
    <scope>NUCLEOTIDE SEQUENCE [LARGE SCALE GENOMIC DNA]</scope>
    <source>
        <strain evidence="5">Cm c5</strain>
    </source>
</reference>
<gene>
    <name evidence="5" type="primary">araC</name>
    <name evidence="5" type="ORF">CMC5_061420</name>
</gene>
<dbReference type="SMART" id="SM00342">
    <property type="entry name" value="HTH_ARAC"/>
    <property type="match status" value="1"/>
</dbReference>
<dbReference type="PANTHER" id="PTHR46796">
    <property type="entry name" value="HTH-TYPE TRANSCRIPTIONAL ACTIVATOR RHAS-RELATED"/>
    <property type="match status" value="1"/>
</dbReference>
<dbReference type="Gene3D" id="1.10.10.60">
    <property type="entry name" value="Homeodomain-like"/>
    <property type="match status" value="2"/>
</dbReference>
<keyword evidence="3" id="KW-0804">Transcription</keyword>
<dbReference type="InterPro" id="IPR009057">
    <property type="entry name" value="Homeodomain-like_sf"/>
</dbReference>
<dbReference type="RefSeq" id="WP_050433627.1">
    <property type="nucleotide sequence ID" value="NZ_CP012159.1"/>
</dbReference>
<sequence length="335" mass="35743">MPARPESLSERPRALEEQVDVISDVLDTMRLTTLLFGRVELGAPWAVRAPEKATSSFYVILRGCARLTVSRVEAPLSLSEGDIALIPYGAAHDLDDGEKSTRDDRSLVSTEQLRSAIASPRRLGGDGPVCELISGCFRFSAGMTNPLLDAFPPAIRLSPGAPGASPSLAATARLLAAESTAPGPGTDLILGRLADVLLVQALRMQALSAGEGFGRWQALADPAIGVALRRIHTRPAEAWTVESLAASVGLSRSGFAARFHELVGTPPMQYLAEWRMAKAAQWLRETGDSIATIAERAGYLSEVAFSKAFKRWRGIGPGAYRRGALAIPAFAVTNR</sequence>
<evidence type="ECO:0000259" key="4">
    <source>
        <dbReference type="PROSITE" id="PS01124"/>
    </source>
</evidence>
<evidence type="ECO:0000256" key="1">
    <source>
        <dbReference type="ARBA" id="ARBA00023015"/>
    </source>
</evidence>
<dbReference type="OrthoDB" id="5460636at2"/>
<evidence type="ECO:0000256" key="2">
    <source>
        <dbReference type="ARBA" id="ARBA00023125"/>
    </source>
</evidence>
<dbReference type="InterPro" id="IPR018060">
    <property type="entry name" value="HTH_AraC"/>
</dbReference>
<keyword evidence="6" id="KW-1185">Reference proteome</keyword>
<dbReference type="Pfam" id="PF12852">
    <property type="entry name" value="Cupin_6"/>
    <property type="match status" value="1"/>
</dbReference>
<protein>
    <submittedName>
        <fullName evidence="5">AraC family transcriptional regulator</fullName>
    </submittedName>
</protein>